<evidence type="ECO:0000313" key="10">
    <source>
        <dbReference type="EMBL" id="UQF80020.1"/>
    </source>
</evidence>
<dbReference type="Gene3D" id="3.40.50.970">
    <property type="match status" value="2"/>
</dbReference>
<dbReference type="KEGG" id="agh:M3I41_01720"/>
<dbReference type="InterPro" id="IPR012001">
    <property type="entry name" value="Thiamin_PyroP_enz_TPP-bd_dom"/>
</dbReference>
<feature type="domain" description="Thiamine pyrophosphate enzyme N-terminal TPP-binding" evidence="9">
    <location>
        <begin position="74"/>
        <end position="192"/>
    </location>
</feature>
<evidence type="ECO:0000256" key="7">
    <source>
        <dbReference type="SAM" id="MobiDB-lite"/>
    </source>
</evidence>
<comment type="pathway">
    <text evidence="6">Quinol/quinone metabolism; menaquinone biosynthesis.</text>
</comment>
<feature type="region of interest" description="Disordered" evidence="7">
    <location>
        <begin position="430"/>
        <end position="451"/>
    </location>
</feature>
<feature type="domain" description="Thiamine pyrophosphate enzyme TPP-binding" evidence="8">
    <location>
        <begin position="540"/>
        <end position="670"/>
    </location>
</feature>
<evidence type="ECO:0000256" key="2">
    <source>
        <dbReference type="ARBA" id="ARBA00022723"/>
    </source>
</evidence>
<dbReference type="GO" id="GO:0030145">
    <property type="term" value="F:manganese ion binding"/>
    <property type="evidence" value="ECO:0007669"/>
    <property type="project" value="UniProtKB-UniRule"/>
</dbReference>
<comment type="cofactor">
    <cofactor evidence="6">
        <name>Mg(2+)</name>
        <dbReference type="ChEBI" id="CHEBI:18420"/>
    </cofactor>
    <cofactor evidence="6">
        <name>Mn(2+)</name>
        <dbReference type="ChEBI" id="CHEBI:29035"/>
    </cofactor>
</comment>
<comment type="subunit">
    <text evidence="6">Homodimer.</text>
</comment>
<reference evidence="10" key="1">
    <citation type="submission" date="2022-05" db="EMBL/GenBank/DDBJ databases">
        <title>Using nanopore sequencing to obtain complete genomes from saliva samples.</title>
        <authorList>
            <person name="Baker J.L."/>
        </authorList>
    </citation>
    <scope>NUCLEOTIDE SEQUENCE</scope>
    <source>
        <strain evidence="10">JCVI-JB-Ag32</strain>
    </source>
</reference>
<evidence type="ECO:0000256" key="5">
    <source>
        <dbReference type="ARBA" id="ARBA00023211"/>
    </source>
</evidence>
<dbReference type="PANTHER" id="PTHR42916:SF1">
    <property type="entry name" value="PROTEIN PHYLLO, CHLOROPLASTIC"/>
    <property type="match status" value="1"/>
</dbReference>
<dbReference type="GO" id="GO:0030976">
    <property type="term" value="F:thiamine pyrophosphate binding"/>
    <property type="evidence" value="ECO:0007669"/>
    <property type="project" value="UniProtKB-UniRule"/>
</dbReference>
<proteinExistence type="inferred from homology"/>
<feature type="compositionally biased region" description="Low complexity" evidence="7">
    <location>
        <begin position="430"/>
        <end position="447"/>
    </location>
</feature>
<comment type="function">
    <text evidence="6">Catalyzes the thiamine diphosphate-dependent decarboxylation of 2-oxoglutarate and the subsequent addition of the resulting succinic semialdehyde-thiamine pyrophosphate anion to isochorismate to yield 2-succinyl-5-enolpyruvyl-6-hydroxy-3-cyclohexene-1-carboxylate (SEPHCHC).</text>
</comment>
<dbReference type="InterPro" id="IPR011766">
    <property type="entry name" value="TPP_enzyme_TPP-bd"/>
</dbReference>
<comment type="similarity">
    <text evidence="6">Belongs to the TPP enzyme family. MenD subfamily.</text>
</comment>
<keyword evidence="2 6" id="KW-0479">Metal-binding</keyword>
<keyword evidence="1 6" id="KW-0808">Transferase</keyword>
<dbReference type="PANTHER" id="PTHR42916">
    <property type="entry name" value="2-SUCCINYL-5-ENOLPYRUVYL-6-HYDROXY-3-CYCLOHEXENE-1-CARBOXYLATE SYNTHASE"/>
    <property type="match status" value="1"/>
</dbReference>
<gene>
    <name evidence="6 10" type="primary">menD</name>
    <name evidence="10" type="ORF">M3I41_01720</name>
</gene>
<dbReference type="GO" id="GO:0009234">
    <property type="term" value="P:menaquinone biosynthetic process"/>
    <property type="evidence" value="ECO:0007669"/>
    <property type="project" value="UniProtKB-UniRule"/>
</dbReference>
<feature type="compositionally biased region" description="Low complexity" evidence="7">
    <location>
        <begin position="42"/>
        <end position="61"/>
    </location>
</feature>
<keyword evidence="5 6" id="KW-0464">Manganese</keyword>
<sequence>MTPQEASAPSGAALPAGQPAALPASQPPAHSTGQPTAHPAGPESLAASQSSSSPESLAAPEIPATVESQATLLARAVVASLVEAGVKRVVISPGSRNAPLTYALADAAQAGYLQLRVVVDERSAAFVALGASRSDWLHEGLARPAVAVMTSGSAVANAHPAVVEADAAGVPLIILSADRPHALVNTGASQTTVQTGIFGAATRYQADLGDTNASDAVANQVRRAVAAASGRLSLDPGPVHLNVRLAPPLAPTAPWQVPHLEPKTYWLRARKPLEDQLNGVTVSQVGCRLGLDPARRGVIVVGDNDDAELAHYAAALAHAWRWPLLAEPTSLVRTNANAVAAYSALLAGGDGSASGDGAQLSQEIEQLLVVGHPTLTRPIGALLARADIYQVVLTNRARWSDVSGQAAYVTTLEQALSSLNTPDVSAGAEVGADADAGGDASASADAGAGAGVGKNAPSPLWLQRWLQAGQQQLNATSVTKAAQMALTTWQATSQYESHSQSTAIHSDGLESSVTLMAASSMTIRYLDARLPAGKQLKKMPGPVVANRGLAGIDGTISTAVGLAWASGQPVRVIIGDLAAAHDLTGLVKAVTETEVDLQVIVLDDHGGKIFSGLEYGASELSNYFLRFFTTAQQVDFAQAAAAFGAHVSVIDDVDGLQSLLSKTIEGRSLVHVKLV</sequence>
<evidence type="ECO:0000256" key="6">
    <source>
        <dbReference type="HAMAP-Rule" id="MF_01659"/>
    </source>
</evidence>
<accession>A0A9E7AGK0</accession>
<dbReference type="Gene3D" id="3.40.50.1220">
    <property type="entry name" value="TPP-binding domain"/>
    <property type="match status" value="1"/>
</dbReference>
<keyword evidence="3 6" id="KW-0460">Magnesium</keyword>
<evidence type="ECO:0000256" key="4">
    <source>
        <dbReference type="ARBA" id="ARBA00023052"/>
    </source>
</evidence>
<dbReference type="EMBL" id="CP097095">
    <property type="protein sequence ID" value="UQF80020.1"/>
    <property type="molecule type" value="Genomic_DNA"/>
</dbReference>
<name>A0A9E7AGK0_9ACTO</name>
<evidence type="ECO:0000256" key="1">
    <source>
        <dbReference type="ARBA" id="ARBA00022679"/>
    </source>
</evidence>
<feature type="region of interest" description="Disordered" evidence="7">
    <location>
        <begin position="1"/>
        <end position="61"/>
    </location>
</feature>
<comment type="catalytic activity">
    <reaction evidence="6">
        <text>isochorismate + 2-oxoglutarate + H(+) = 5-enolpyruvoyl-6-hydroxy-2-succinyl-cyclohex-3-ene-1-carboxylate + CO2</text>
        <dbReference type="Rhea" id="RHEA:25593"/>
        <dbReference type="ChEBI" id="CHEBI:15378"/>
        <dbReference type="ChEBI" id="CHEBI:16526"/>
        <dbReference type="ChEBI" id="CHEBI:16810"/>
        <dbReference type="ChEBI" id="CHEBI:29780"/>
        <dbReference type="ChEBI" id="CHEBI:58818"/>
        <dbReference type="EC" id="2.2.1.9"/>
    </reaction>
</comment>
<dbReference type="CDD" id="cd07037">
    <property type="entry name" value="TPP_PYR_MenD"/>
    <property type="match status" value="1"/>
</dbReference>
<evidence type="ECO:0000256" key="3">
    <source>
        <dbReference type="ARBA" id="ARBA00022842"/>
    </source>
</evidence>
<dbReference type="InterPro" id="IPR004433">
    <property type="entry name" value="MenaQ_synth_MenD"/>
</dbReference>
<dbReference type="InterPro" id="IPR029061">
    <property type="entry name" value="THDP-binding"/>
</dbReference>
<keyword evidence="4 6" id="KW-0786">Thiamine pyrophosphate</keyword>
<dbReference type="GO" id="GO:0070204">
    <property type="term" value="F:2-succinyl-5-enolpyruvyl-6-hydroxy-3-cyclohexene-1-carboxylic-acid synthase activity"/>
    <property type="evidence" value="ECO:0007669"/>
    <property type="project" value="UniProtKB-UniRule"/>
</dbReference>
<comment type="cofactor">
    <cofactor evidence="6">
        <name>thiamine diphosphate</name>
        <dbReference type="ChEBI" id="CHEBI:58937"/>
    </cofactor>
    <text evidence="6">Binds 1 thiamine pyrophosphate per subunit.</text>
</comment>
<dbReference type="Pfam" id="PF02776">
    <property type="entry name" value="TPP_enzyme_N"/>
    <property type="match status" value="1"/>
</dbReference>
<feature type="compositionally biased region" description="Low complexity" evidence="7">
    <location>
        <begin position="1"/>
        <end position="29"/>
    </location>
</feature>
<dbReference type="Proteomes" id="UP000830236">
    <property type="component" value="Chromosome"/>
</dbReference>
<dbReference type="SUPFAM" id="SSF52518">
    <property type="entry name" value="Thiamin diphosphate-binding fold (THDP-binding)"/>
    <property type="match status" value="2"/>
</dbReference>
<dbReference type="GO" id="GO:0000287">
    <property type="term" value="F:magnesium ion binding"/>
    <property type="evidence" value="ECO:0007669"/>
    <property type="project" value="UniProtKB-UniRule"/>
</dbReference>
<dbReference type="Pfam" id="PF02775">
    <property type="entry name" value="TPP_enzyme_C"/>
    <property type="match status" value="1"/>
</dbReference>
<organism evidence="10 11">
    <name type="scientific">Actinomyces graevenitzii</name>
    <dbReference type="NCBI Taxonomy" id="55565"/>
    <lineage>
        <taxon>Bacteria</taxon>
        <taxon>Bacillati</taxon>
        <taxon>Actinomycetota</taxon>
        <taxon>Actinomycetes</taxon>
        <taxon>Actinomycetales</taxon>
        <taxon>Actinomycetaceae</taxon>
        <taxon>Actinomyces</taxon>
    </lineage>
</organism>
<evidence type="ECO:0000259" key="8">
    <source>
        <dbReference type="Pfam" id="PF02775"/>
    </source>
</evidence>
<dbReference type="HAMAP" id="MF_01659">
    <property type="entry name" value="MenD"/>
    <property type="match status" value="1"/>
</dbReference>
<dbReference type="EC" id="2.2.1.9" evidence="6"/>
<dbReference type="AlphaFoldDB" id="A0A9E7AGK0"/>
<keyword evidence="6" id="KW-0474">Menaquinone biosynthesis</keyword>
<evidence type="ECO:0000313" key="11">
    <source>
        <dbReference type="Proteomes" id="UP000830236"/>
    </source>
</evidence>
<dbReference type="NCBIfam" id="TIGR00173">
    <property type="entry name" value="menD"/>
    <property type="match status" value="1"/>
</dbReference>
<protein>
    <recommendedName>
        <fullName evidence="6">2-succinyl-5-enolpyruvyl-6-hydroxy-3-cyclohexene-1-carboxylate synthase</fullName>
        <shortName evidence="6">SEPHCHC synthase</shortName>
        <ecNumber evidence="6">2.2.1.9</ecNumber>
    </recommendedName>
    <alternativeName>
        <fullName evidence="6">Menaquinone biosynthesis protein MenD</fullName>
    </alternativeName>
</protein>
<comment type="pathway">
    <text evidence="6">Quinol/quinone metabolism; 1,4-dihydroxy-2-naphthoate biosynthesis; 1,4-dihydroxy-2-naphthoate from chorismate: step 2/7.</text>
</comment>
<evidence type="ECO:0000259" key="9">
    <source>
        <dbReference type="Pfam" id="PF02776"/>
    </source>
</evidence>